<dbReference type="EnsemblPlants" id="OPUNC12G01240.1">
    <property type="protein sequence ID" value="OPUNC12G01240.1"/>
    <property type="gene ID" value="OPUNC12G01240"/>
</dbReference>
<protein>
    <submittedName>
        <fullName evidence="2">Uncharacterized protein</fullName>
    </submittedName>
</protein>
<sequence>MKPFANSPEGRELHGERRGRPTRGACVTSSWRGRTRERGVFNANQMVGGDTESGGHGEQGPVRRDWTESPELGPIGDLLASKDFQTTASVLVLQAYGRPPPVVGAGAGAMSVDFGGDSVAPTERTASGRRPWSRPEEIIILRACVE</sequence>
<proteinExistence type="predicted"/>
<evidence type="ECO:0000256" key="1">
    <source>
        <dbReference type="SAM" id="MobiDB-lite"/>
    </source>
</evidence>
<name>A0A0E0MJ14_ORYPU</name>
<feature type="compositionally biased region" description="Basic and acidic residues" evidence="1">
    <location>
        <begin position="9"/>
        <end position="19"/>
    </location>
</feature>
<dbReference type="Gramene" id="OPUNC12G01240.1">
    <property type="protein sequence ID" value="OPUNC12G01240.1"/>
    <property type="gene ID" value="OPUNC12G01240"/>
</dbReference>
<keyword evidence="3" id="KW-1185">Reference proteome</keyword>
<dbReference type="AlphaFoldDB" id="A0A0E0MJ14"/>
<evidence type="ECO:0000313" key="3">
    <source>
        <dbReference type="Proteomes" id="UP000026962"/>
    </source>
</evidence>
<reference evidence="2" key="2">
    <citation type="submission" date="2018-05" db="EMBL/GenBank/DDBJ databases">
        <title>OpunRS2 (Oryza punctata Reference Sequence Version 2).</title>
        <authorList>
            <person name="Zhang J."/>
            <person name="Kudrna D."/>
            <person name="Lee S."/>
            <person name="Talag J."/>
            <person name="Welchert J."/>
            <person name="Wing R.A."/>
        </authorList>
    </citation>
    <scope>NUCLEOTIDE SEQUENCE [LARGE SCALE GENOMIC DNA]</scope>
</reference>
<accession>A0A0E0MJ14</accession>
<reference evidence="2" key="1">
    <citation type="submission" date="2015-04" db="UniProtKB">
        <authorList>
            <consortium name="EnsemblPlants"/>
        </authorList>
    </citation>
    <scope>IDENTIFICATION</scope>
</reference>
<evidence type="ECO:0000313" key="2">
    <source>
        <dbReference type="EnsemblPlants" id="OPUNC12G01240.1"/>
    </source>
</evidence>
<dbReference type="HOGENOM" id="CLU_1780442_0_0_1"/>
<organism evidence="2">
    <name type="scientific">Oryza punctata</name>
    <name type="common">Red rice</name>
    <dbReference type="NCBI Taxonomy" id="4537"/>
    <lineage>
        <taxon>Eukaryota</taxon>
        <taxon>Viridiplantae</taxon>
        <taxon>Streptophyta</taxon>
        <taxon>Embryophyta</taxon>
        <taxon>Tracheophyta</taxon>
        <taxon>Spermatophyta</taxon>
        <taxon>Magnoliopsida</taxon>
        <taxon>Liliopsida</taxon>
        <taxon>Poales</taxon>
        <taxon>Poaceae</taxon>
        <taxon>BOP clade</taxon>
        <taxon>Oryzoideae</taxon>
        <taxon>Oryzeae</taxon>
        <taxon>Oryzinae</taxon>
        <taxon>Oryza</taxon>
    </lineage>
</organism>
<feature type="region of interest" description="Disordered" evidence="1">
    <location>
        <begin position="1"/>
        <end position="74"/>
    </location>
</feature>
<dbReference type="Proteomes" id="UP000026962">
    <property type="component" value="Chromosome 12"/>
</dbReference>